<dbReference type="GO" id="GO:0051536">
    <property type="term" value="F:iron-sulfur cluster binding"/>
    <property type="evidence" value="ECO:0007669"/>
    <property type="project" value="UniProtKB-KW"/>
</dbReference>
<dbReference type="GO" id="GO:0046872">
    <property type="term" value="F:metal ion binding"/>
    <property type="evidence" value="ECO:0007669"/>
    <property type="project" value="UniProtKB-KW"/>
</dbReference>
<dbReference type="Pfam" id="PF13186">
    <property type="entry name" value="SPASM"/>
    <property type="match status" value="1"/>
</dbReference>
<evidence type="ECO:0000256" key="2">
    <source>
        <dbReference type="ARBA" id="ARBA00022723"/>
    </source>
</evidence>
<dbReference type="SUPFAM" id="SSF102114">
    <property type="entry name" value="Radical SAM enzymes"/>
    <property type="match status" value="1"/>
</dbReference>
<protein>
    <recommendedName>
        <fullName evidence="5">Radical SAM core domain-containing protein</fullName>
    </recommendedName>
</protein>
<name>A0A644XVZ9_9ZZZZ</name>
<evidence type="ECO:0000259" key="5">
    <source>
        <dbReference type="PROSITE" id="PS51918"/>
    </source>
</evidence>
<dbReference type="InterPro" id="IPR013785">
    <property type="entry name" value="Aldolase_TIM"/>
</dbReference>
<evidence type="ECO:0000313" key="6">
    <source>
        <dbReference type="EMBL" id="MPM20269.1"/>
    </source>
</evidence>
<accession>A0A644XVZ9</accession>
<organism evidence="6">
    <name type="scientific">bioreactor metagenome</name>
    <dbReference type="NCBI Taxonomy" id="1076179"/>
    <lineage>
        <taxon>unclassified sequences</taxon>
        <taxon>metagenomes</taxon>
        <taxon>ecological metagenomes</taxon>
    </lineage>
</organism>
<dbReference type="GO" id="GO:0003824">
    <property type="term" value="F:catalytic activity"/>
    <property type="evidence" value="ECO:0007669"/>
    <property type="project" value="InterPro"/>
</dbReference>
<dbReference type="EMBL" id="VSSQ01003347">
    <property type="protein sequence ID" value="MPM20269.1"/>
    <property type="molecule type" value="Genomic_DNA"/>
</dbReference>
<dbReference type="PANTHER" id="PTHR43524:SF1">
    <property type="entry name" value="RADICAL SAM SUPERFAMILY PROTEIN"/>
    <property type="match status" value="1"/>
</dbReference>
<dbReference type="Gene3D" id="3.20.20.70">
    <property type="entry name" value="Aldolase class I"/>
    <property type="match status" value="1"/>
</dbReference>
<proteinExistence type="predicted"/>
<keyword evidence="1" id="KW-0949">S-adenosyl-L-methionine</keyword>
<feature type="domain" description="Radical SAM core" evidence="5">
    <location>
        <begin position="122"/>
        <end position="340"/>
    </location>
</feature>
<sequence>MRKKHEETKTSDDMNLLLNNIIQYGPKIVQNRPLLKMAMAMGENYLIKDGKNRLKNDPSISAGVVEDQTAMSLAILNSVNRALSDCKFSEATYQKAGAVLGRDLFIEKSKRKEKAASFTQKYGISQPSFLLISPTKACNLHCIGCYADSDSNVQSLDWEIVDKTITDAYDDWGVQFTVISGGEPLAYRSQGKTILDLAEKHPDNYFMFYTNSTLITDEVAQRMADLGNIVPMISLEGWRERTDARRGEGVFDKVMFSMDRLYEAGVIYGVSLTATRENAEEILSDEFIEFLFHKKHAVMGWIFQYMPIGRSYTLGLMPTPEQRLQMWKQSWKLVREKSIFLADFWNHGTVVDGCLSAGGHGNGGYMYIDWNGNVSPCVFVPFSPVNIKDVYAKGGNLTDIFNEPFFADLRKWQADIKIQTNGKNLLNPCPIRDHNADLRQLIRKHEVEPLDLNAAEALQDANYAKGMDVYGEKYQKIVDTIWEKVYVQNSPLEAEDTEKLTELFAEK</sequence>
<dbReference type="PROSITE" id="PS51918">
    <property type="entry name" value="RADICAL_SAM"/>
    <property type="match status" value="1"/>
</dbReference>
<evidence type="ECO:0000256" key="3">
    <source>
        <dbReference type="ARBA" id="ARBA00023004"/>
    </source>
</evidence>
<dbReference type="InterPro" id="IPR058240">
    <property type="entry name" value="rSAM_sf"/>
</dbReference>
<reference evidence="6" key="1">
    <citation type="submission" date="2019-08" db="EMBL/GenBank/DDBJ databases">
        <authorList>
            <person name="Kucharzyk K."/>
            <person name="Murdoch R.W."/>
            <person name="Higgins S."/>
            <person name="Loffler F."/>
        </authorList>
    </citation>
    <scope>NUCLEOTIDE SEQUENCE</scope>
</reference>
<gene>
    <name evidence="6" type="ORF">SDC9_66698</name>
</gene>
<comment type="caution">
    <text evidence="6">The sequence shown here is derived from an EMBL/GenBank/DDBJ whole genome shotgun (WGS) entry which is preliminary data.</text>
</comment>
<keyword evidence="2" id="KW-0479">Metal-binding</keyword>
<keyword evidence="4" id="KW-0411">Iron-sulfur</keyword>
<dbReference type="SFLD" id="SFLDG01067">
    <property type="entry name" value="SPASM/twitch_domain_containing"/>
    <property type="match status" value="1"/>
</dbReference>
<dbReference type="InterPro" id="IPR023885">
    <property type="entry name" value="4Fe4S-binding_SPASM_dom"/>
</dbReference>
<dbReference type="InterPro" id="IPR007197">
    <property type="entry name" value="rSAM"/>
</dbReference>
<dbReference type="CDD" id="cd01335">
    <property type="entry name" value="Radical_SAM"/>
    <property type="match status" value="1"/>
</dbReference>
<dbReference type="SFLD" id="SFLDS00029">
    <property type="entry name" value="Radical_SAM"/>
    <property type="match status" value="1"/>
</dbReference>
<evidence type="ECO:0000256" key="4">
    <source>
        <dbReference type="ARBA" id="ARBA00023014"/>
    </source>
</evidence>
<evidence type="ECO:0000256" key="1">
    <source>
        <dbReference type="ARBA" id="ARBA00022691"/>
    </source>
</evidence>
<keyword evidence="3" id="KW-0408">Iron</keyword>
<dbReference type="AlphaFoldDB" id="A0A644XVZ9"/>
<dbReference type="Pfam" id="PF04055">
    <property type="entry name" value="Radical_SAM"/>
    <property type="match status" value="1"/>
</dbReference>
<dbReference type="PANTHER" id="PTHR43524">
    <property type="entry name" value="RADICAL SAM SUPERFAMILY PROTEIN"/>
    <property type="match status" value="1"/>
</dbReference>